<feature type="signal peptide" evidence="1">
    <location>
        <begin position="1"/>
        <end position="32"/>
    </location>
</feature>
<sequence length="377" mass="41154">MPMHSGRRHAGRRHGWLLLPLLAVAAATRVSAQDAAPDPDPRFMLWSEALDRAQREHARQLAARPQPQARLAAFLLYPPEREGTDAAPRLVSAPQALAWLDAAEALAPEDPRPAWARLLACHGEEAVCGRAQALAQLQRLEADNAAVWLLAASRSREDGERQQHLARMLEATHYATGFQALVRLQYEAWRQLPLPPRDAATQRALDRALANGLPADDEVVRGTLALIQITSHAFLALQPAMRHCAPEAVADREDGLRQACLGLLETIAADESSVIGPHLALPLLVRLSAGDPVAQAHWRERLRAHAWVYEQGATQHSALLGSADALRAYLATFASRGELAAARELMRRAGVPATPPPDWLPVHPQMRALLADGRLPD</sequence>
<keyword evidence="3" id="KW-1185">Reference proteome</keyword>
<name>A0A7W7Y071_9GAMM</name>
<accession>A0A7W7Y071</accession>
<reference evidence="2 3" key="1">
    <citation type="submission" date="2020-08" db="EMBL/GenBank/DDBJ databases">
        <title>Genomic Encyclopedia of Type Strains, Phase IV (KMG-IV): sequencing the most valuable type-strain genomes for metagenomic binning, comparative biology and taxonomic classification.</title>
        <authorList>
            <person name="Goeker M."/>
        </authorList>
    </citation>
    <scope>NUCLEOTIDE SEQUENCE [LARGE SCALE GENOMIC DNA]</scope>
    <source>
        <strain evidence="2 3">DSM 25897</strain>
    </source>
</reference>
<evidence type="ECO:0000256" key="1">
    <source>
        <dbReference type="SAM" id="SignalP"/>
    </source>
</evidence>
<organism evidence="2 3">
    <name type="scientific">Rehaibacterium terrae</name>
    <dbReference type="NCBI Taxonomy" id="1341696"/>
    <lineage>
        <taxon>Bacteria</taxon>
        <taxon>Pseudomonadati</taxon>
        <taxon>Pseudomonadota</taxon>
        <taxon>Gammaproteobacteria</taxon>
        <taxon>Lysobacterales</taxon>
        <taxon>Lysobacteraceae</taxon>
        <taxon>Rehaibacterium</taxon>
    </lineage>
</organism>
<comment type="caution">
    <text evidence="2">The sequence shown here is derived from an EMBL/GenBank/DDBJ whole genome shotgun (WGS) entry which is preliminary data.</text>
</comment>
<evidence type="ECO:0008006" key="4">
    <source>
        <dbReference type="Google" id="ProtNLM"/>
    </source>
</evidence>
<evidence type="ECO:0000313" key="2">
    <source>
        <dbReference type="EMBL" id="MBB5015493.1"/>
    </source>
</evidence>
<protein>
    <recommendedName>
        <fullName evidence="4">Secreted protein</fullName>
    </recommendedName>
</protein>
<dbReference type="AlphaFoldDB" id="A0A7W7Y071"/>
<dbReference type="RefSeq" id="WP_183948180.1">
    <property type="nucleotide sequence ID" value="NZ_JACHHX010000008.1"/>
</dbReference>
<keyword evidence="1" id="KW-0732">Signal</keyword>
<gene>
    <name evidence="2" type="ORF">HNQ58_001397</name>
</gene>
<dbReference type="Proteomes" id="UP000519004">
    <property type="component" value="Unassembled WGS sequence"/>
</dbReference>
<feature type="chain" id="PRO_5031516905" description="Secreted protein" evidence="1">
    <location>
        <begin position="33"/>
        <end position="377"/>
    </location>
</feature>
<evidence type="ECO:0000313" key="3">
    <source>
        <dbReference type="Proteomes" id="UP000519004"/>
    </source>
</evidence>
<dbReference type="EMBL" id="JACHHX010000008">
    <property type="protein sequence ID" value="MBB5015493.1"/>
    <property type="molecule type" value="Genomic_DNA"/>
</dbReference>
<proteinExistence type="predicted"/>